<dbReference type="InParanoid" id="A0A1Z5J5S5"/>
<evidence type="ECO:0000313" key="2">
    <source>
        <dbReference type="EMBL" id="GAX09262.1"/>
    </source>
</evidence>
<dbReference type="PANTHER" id="PTHR33303">
    <property type="entry name" value="CYTOPLASMIC PROTEIN-RELATED"/>
    <property type="match status" value="1"/>
</dbReference>
<dbReference type="Gene3D" id="3.40.50.720">
    <property type="entry name" value="NAD(P)-binding Rossmann-like Domain"/>
    <property type="match status" value="1"/>
</dbReference>
<name>A0A1Z5J5S5_FISSO</name>
<dbReference type="PANTHER" id="PTHR33303:SF2">
    <property type="entry name" value="COA-BINDING DOMAIN-CONTAINING PROTEIN"/>
    <property type="match status" value="1"/>
</dbReference>
<dbReference type="Proteomes" id="UP000198406">
    <property type="component" value="Unassembled WGS sequence"/>
</dbReference>
<dbReference type="AlphaFoldDB" id="A0A1Z5J5S5"/>
<dbReference type="EMBL" id="BDSP01000005">
    <property type="protein sequence ID" value="GAX09262.1"/>
    <property type="molecule type" value="Genomic_DNA"/>
</dbReference>
<accession>A0A1Z5J5S5</accession>
<proteinExistence type="predicted"/>
<feature type="domain" description="CoA-binding" evidence="1">
    <location>
        <begin position="52"/>
        <end position="147"/>
    </location>
</feature>
<reference evidence="2 3" key="1">
    <citation type="journal article" date="2015" name="Plant Cell">
        <title>Oil accumulation by the oleaginous diatom Fistulifera solaris as revealed by the genome and transcriptome.</title>
        <authorList>
            <person name="Tanaka T."/>
            <person name="Maeda Y."/>
            <person name="Veluchamy A."/>
            <person name="Tanaka M."/>
            <person name="Abida H."/>
            <person name="Marechal E."/>
            <person name="Bowler C."/>
            <person name="Muto M."/>
            <person name="Sunaga Y."/>
            <person name="Tanaka M."/>
            <person name="Yoshino T."/>
            <person name="Taniguchi T."/>
            <person name="Fukuda Y."/>
            <person name="Nemoto M."/>
            <person name="Matsumoto M."/>
            <person name="Wong P.S."/>
            <person name="Aburatani S."/>
            <person name="Fujibuchi W."/>
        </authorList>
    </citation>
    <scope>NUCLEOTIDE SEQUENCE [LARGE SCALE GENOMIC DNA]</scope>
    <source>
        <strain evidence="2 3">JPCC DA0580</strain>
    </source>
</reference>
<dbReference type="SMART" id="SM00881">
    <property type="entry name" value="CoA_binding"/>
    <property type="match status" value="1"/>
</dbReference>
<gene>
    <name evidence="2" type="ORF">FisN_17Lh005</name>
</gene>
<evidence type="ECO:0000313" key="3">
    <source>
        <dbReference type="Proteomes" id="UP000198406"/>
    </source>
</evidence>
<dbReference type="InterPro" id="IPR036291">
    <property type="entry name" value="NAD(P)-bd_dom_sf"/>
</dbReference>
<dbReference type="OrthoDB" id="5138418at2759"/>
<sequence length="184" mass="19846">MDSFLLSLTALYGVVGFLAFSFMRFGRLPVILQAAFASNMTFQNSDATIRKILTETRTIALVGASPKPERPSHEVMGILLHAGYKVIPVNPGQVGKEILGEKVFATLKDIPEKVDMVDIFRRSEDAGAIVDEAIAIGAKSVWLQIGVIDEEAAARAESAGLLVAMNKCPAIELPRLGLSNIRHA</sequence>
<keyword evidence="3" id="KW-1185">Reference proteome</keyword>
<dbReference type="InterPro" id="IPR003781">
    <property type="entry name" value="CoA-bd"/>
</dbReference>
<dbReference type="SUPFAM" id="SSF51735">
    <property type="entry name" value="NAD(P)-binding Rossmann-fold domains"/>
    <property type="match status" value="1"/>
</dbReference>
<protein>
    <recommendedName>
        <fullName evidence="1">CoA-binding domain-containing protein</fullName>
    </recommendedName>
</protein>
<comment type="caution">
    <text evidence="2">The sequence shown here is derived from an EMBL/GenBank/DDBJ whole genome shotgun (WGS) entry which is preliminary data.</text>
</comment>
<organism evidence="2 3">
    <name type="scientific">Fistulifera solaris</name>
    <name type="common">Oleaginous diatom</name>
    <dbReference type="NCBI Taxonomy" id="1519565"/>
    <lineage>
        <taxon>Eukaryota</taxon>
        <taxon>Sar</taxon>
        <taxon>Stramenopiles</taxon>
        <taxon>Ochrophyta</taxon>
        <taxon>Bacillariophyta</taxon>
        <taxon>Bacillariophyceae</taxon>
        <taxon>Bacillariophycidae</taxon>
        <taxon>Naviculales</taxon>
        <taxon>Naviculaceae</taxon>
        <taxon>Fistulifera</taxon>
    </lineage>
</organism>
<dbReference type="Pfam" id="PF13380">
    <property type="entry name" value="CoA_binding_2"/>
    <property type="match status" value="1"/>
</dbReference>
<evidence type="ECO:0000259" key="1">
    <source>
        <dbReference type="SMART" id="SM00881"/>
    </source>
</evidence>